<keyword evidence="2" id="KW-1185">Reference proteome</keyword>
<gene>
    <name evidence="1" type="ORF">EW146_g4454</name>
</gene>
<dbReference type="OrthoDB" id="372395at2759"/>
<comment type="caution">
    <text evidence="1">The sequence shown here is derived from an EMBL/GenBank/DDBJ whole genome shotgun (WGS) entry which is preliminary data.</text>
</comment>
<protein>
    <submittedName>
        <fullName evidence="1">Uncharacterized protein</fullName>
    </submittedName>
</protein>
<reference evidence="1 2" key="1">
    <citation type="submission" date="2019-02" db="EMBL/GenBank/DDBJ databases">
        <title>Genome sequencing of the rare red list fungi Bondarzewia mesenterica.</title>
        <authorList>
            <person name="Buettner E."/>
            <person name="Kellner H."/>
        </authorList>
    </citation>
    <scope>NUCLEOTIDE SEQUENCE [LARGE SCALE GENOMIC DNA]</scope>
    <source>
        <strain evidence="1 2">DSM 108281</strain>
    </source>
</reference>
<evidence type="ECO:0000313" key="1">
    <source>
        <dbReference type="EMBL" id="THH16133.1"/>
    </source>
</evidence>
<evidence type="ECO:0000313" key="2">
    <source>
        <dbReference type="Proteomes" id="UP000310158"/>
    </source>
</evidence>
<accession>A0A4V3XF48</accession>
<dbReference type="AlphaFoldDB" id="A0A4V3XF48"/>
<dbReference type="Proteomes" id="UP000310158">
    <property type="component" value="Unassembled WGS sequence"/>
</dbReference>
<sequence length="471" mass="52050">MQGYLRSDRFVFAWGNPLVSDSAALIPTVAAFYRWCKDQSLRLVWCCVDGRMEKVLGGKGSQFGFSTVSCISEDVVDPKQVVDIVDSVGGGSTIKDLKKNLRRAERAHVVVREVKHGEWTDDQKRAVEEGLPSKTPPPAPSAAFAKRACEMQGNGMIGRYRPPALCTLTSGSSPPNVFTFDHQHDGFRGQLGFAYQFLPCEVQIGESGDLALQHVAHGAAMQMQVCDAECGDHGSGADAAKPLPLCFSPSLVASSALTKCNSRLRSGSLTTLPSDGLQCIQPQQLLVLLAVVQQQQRISSARRAVLYESHHRLPPAVMISELHNQTQAVITGNLSNPPHMCTMMVSHPYRQMPMLTGLLLSTLNAEEEEDIVEQSYGHQSLDAHIVFYPDKESNELYQYCNSSQPHRNVLLFSNAAIEKHIIAIESEISGKHIIIEHLERRLEYAKQKDEEDIEVEQNQVLIMENTTFISP</sequence>
<organism evidence="1 2">
    <name type="scientific">Bondarzewia mesenterica</name>
    <dbReference type="NCBI Taxonomy" id="1095465"/>
    <lineage>
        <taxon>Eukaryota</taxon>
        <taxon>Fungi</taxon>
        <taxon>Dikarya</taxon>
        <taxon>Basidiomycota</taxon>
        <taxon>Agaricomycotina</taxon>
        <taxon>Agaricomycetes</taxon>
        <taxon>Russulales</taxon>
        <taxon>Bondarzewiaceae</taxon>
        <taxon>Bondarzewia</taxon>
    </lineage>
</organism>
<proteinExistence type="predicted"/>
<name>A0A4V3XF48_9AGAM</name>
<dbReference type="EMBL" id="SGPL01000173">
    <property type="protein sequence ID" value="THH16133.1"/>
    <property type="molecule type" value="Genomic_DNA"/>
</dbReference>